<dbReference type="CDD" id="cd00085">
    <property type="entry name" value="HNHc"/>
    <property type="match status" value="1"/>
</dbReference>
<proteinExistence type="predicted"/>
<dbReference type="RefSeq" id="WP_170194167.1">
    <property type="nucleotide sequence ID" value="NZ_JABBNB010000009.1"/>
</dbReference>
<accession>A0A848KUH0</accession>
<dbReference type="GO" id="GO:0004519">
    <property type="term" value="F:endonuclease activity"/>
    <property type="evidence" value="ECO:0007669"/>
    <property type="project" value="UniProtKB-KW"/>
</dbReference>
<dbReference type="PANTHER" id="PTHR33877">
    <property type="entry name" value="SLL1193 PROTEIN"/>
    <property type="match status" value="1"/>
</dbReference>
<keyword evidence="2" id="KW-0378">Hydrolase</keyword>
<name>A0A848KUH0_9ACTN</name>
<feature type="domain" description="HNH nuclease" evidence="1">
    <location>
        <begin position="74"/>
        <end position="123"/>
    </location>
</feature>
<evidence type="ECO:0000259" key="1">
    <source>
        <dbReference type="SMART" id="SM00507"/>
    </source>
</evidence>
<keyword evidence="3" id="KW-1185">Reference proteome</keyword>
<keyword evidence="2" id="KW-0540">Nuclease</keyword>
<dbReference type="PANTHER" id="PTHR33877:SF2">
    <property type="entry name" value="OS07G0170200 PROTEIN"/>
    <property type="match status" value="1"/>
</dbReference>
<dbReference type="InterPro" id="IPR052892">
    <property type="entry name" value="NA-targeting_endonuclease"/>
</dbReference>
<dbReference type="EMBL" id="JABBNB010000009">
    <property type="protein sequence ID" value="NMO01657.1"/>
    <property type="molecule type" value="Genomic_DNA"/>
</dbReference>
<sequence>MLIFVTNPGLQILATATWQRAATLLVTGDAVNLPSAPVAKVVHSPSTTLTIRQVIAVQCNAFRPWNDAAPDSYAPNAAILARDARLCAYCGSPAATVDHVQPASRGGGSTWQNLVACCAKCNAHKAARTPREAGMTLRVTPLVYNPWLTYQRQVYELVT</sequence>
<dbReference type="Gene3D" id="1.10.30.50">
    <property type="match status" value="1"/>
</dbReference>
<dbReference type="AlphaFoldDB" id="A0A848KUH0"/>
<gene>
    <name evidence="2" type="ORF">HH308_10575</name>
</gene>
<protein>
    <submittedName>
        <fullName evidence="2">HNH endonuclease</fullName>
    </submittedName>
</protein>
<evidence type="ECO:0000313" key="3">
    <source>
        <dbReference type="Proteomes" id="UP000550729"/>
    </source>
</evidence>
<dbReference type="InterPro" id="IPR003615">
    <property type="entry name" value="HNH_nuc"/>
</dbReference>
<dbReference type="Pfam" id="PF14279">
    <property type="entry name" value="HNH_5"/>
    <property type="match status" value="1"/>
</dbReference>
<comment type="caution">
    <text evidence="2">The sequence shown here is derived from an EMBL/GenBank/DDBJ whole genome shotgun (WGS) entry which is preliminary data.</text>
</comment>
<keyword evidence="2" id="KW-0255">Endonuclease</keyword>
<dbReference type="SMART" id="SM00507">
    <property type="entry name" value="HNHc"/>
    <property type="match status" value="1"/>
</dbReference>
<evidence type="ECO:0000313" key="2">
    <source>
        <dbReference type="EMBL" id="NMO01657.1"/>
    </source>
</evidence>
<dbReference type="Proteomes" id="UP000550729">
    <property type="component" value="Unassembled WGS sequence"/>
</dbReference>
<organism evidence="2 3">
    <name type="scientific">Gordonia asplenii</name>
    <dbReference type="NCBI Taxonomy" id="2725283"/>
    <lineage>
        <taxon>Bacteria</taxon>
        <taxon>Bacillati</taxon>
        <taxon>Actinomycetota</taxon>
        <taxon>Actinomycetes</taxon>
        <taxon>Mycobacteriales</taxon>
        <taxon>Gordoniaceae</taxon>
        <taxon>Gordonia</taxon>
    </lineage>
</organism>
<reference evidence="2 3" key="1">
    <citation type="submission" date="2020-04" db="EMBL/GenBank/DDBJ databases">
        <title>Gordonia sp. nov. TBRC 11910.</title>
        <authorList>
            <person name="Suriyachadkun C."/>
        </authorList>
    </citation>
    <scope>NUCLEOTIDE SEQUENCE [LARGE SCALE GENOMIC DNA]</scope>
    <source>
        <strain evidence="2 3">TBRC 11910</strain>
    </source>
</reference>
<dbReference type="InterPro" id="IPR029471">
    <property type="entry name" value="HNH_5"/>
</dbReference>